<keyword evidence="1" id="KW-1133">Transmembrane helix</keyword>
<keyword evidence="1" id="KW-0812">Transmembrane</keyword>
<dbReference type="EMBL" id="ML734584">
    <property type="protein sequence ID" value="KAB8247937.1"/>
    <property type="molecule type" value="Genomic_DNA"/>
</dbReference>
<sequence length="91" mass="10822">MECIYLFILGDAPHDAVRFLIHLTLIIQPAHIVVSSTILYLLTYHRFNNILIRSLLPKFFQVLIKHPHPFFLFPLLRVQEPIIKKKKFRCL</sequence>
<reference evidence="2" key="1">
    <citation type="submission" date="2019-04" db="EMBL/GenBank/DDBJ databases">
        <title>Friends and foes A comparative genomics study of 23 Aspergillus species from section Flavi.</title>
        <authorList>
            <consortium name="DOE Joint Genome Institute"/>
            <person name="Kjaerbolling I."/>
            <person name="Vesth T."/>
            <person name="Frisvad J.C."/>
            <person name="Nybo J.L."/>
            <person name="Theobald S."/>
            <person name="Kildgaard S."/>
            <person name="Isbrandt T."/>
            <person name="Kuo A."/>
            <person name="Sato A."/>
            <person name="Lyhne E.K."/>
            <person name="Kogle M.E."/>
            <person name="Wiebenga A."/>
            <person name="Kun R.S."/>
            <person name="Lubbers R.J."/>
            <person name="Makela M.R."/>
            <person name="Barry K."/>
            <person name="Chovatia M."/>
            <person name="Clum A."/>
            <person name="Daum C."/>
            <person name="Haridas S."/>
            <person name="He G."/>
            <person name="LaButti K."/>
            <person name="Lipzen A."/>
            <person name="Mondo S."/>
            <person name="Riley R."/>
            <person name="Salamov A."/>
            <person name="Simmons B.A."/>
            <person name="Magnuson J.K."/>
            <person name="Henrissat B."/>
            <person name="Mortensen U.H."/>
            <person name="Larsen T.O."/>
            <person name="Devries R.P."/>
            <person name="Grigoriev I.V."/>
            <person name="Machida M."/>
            <person name="Baker S.E."/>
            <person name="Andersen M.R."/>
        </authorList>
    </citation>
    <scope>NUCLEOTIDE SEQUENCE [LARGE SCALE GENOMIC DNA]</scope>
    <source>
        <strain evidence="2">CBS 121.62</strain>
    </source>
</reference>
<accession>A0A5N6H1D8</accession>
<organism evidence="2">
    <name type="scientific">Aspergillus flavus</name>
    <dbReference type="NCBI Taxonomy" id="5059"/>
    <lineage>
        <taxon>Eukaryota</taxon>
        <taxon>Fungi</taxon>
        <taxon>Dikarya</taxon>
        <taxon>Ascomycota</taxon>
        <taxon>Pezizomycotina</taxon>
        <taxon>Eurotiomycetes</taxon>
        <taxon>Eurotiomycetidae</taxon>
        <taxon>Eurotiales</taxon>
        <taxon>Aspergillaceae</taxon>
        <taxon>Aspergillus</taxon>
        <taxon>Aspergillus subgen. Circumdati</taxon>
    </lineage>
</organism>
<protein>
    <submittedName>
        <fullName evidence="2">Uncharacterized protein</fullName>
    </submittedName>
</protein>
<name>A0A5N6H1D8_ASPFL</name>
<feature type="non-terminal residue" evidence="2">
    <location>
        <position position="91"/>
    </location>
</feature>
<feature type="transmembrane region" description="Helical" evidence="1">
    <location>
        <begin position="20"/>
        <end position="43"/>
    </location>
</feature>
<evidence type="ECO:0000256" key="1">
    <source>
        <dbReference type="SAM" id="Phobius"/>
    </source>
</evidence>
<keyword evidence="1" id="KW-0472">Membrane</keyword>
<evidence type="ECO:0000313" key="2">
    <source>
        <dbReference type="EMBL" id="KAB8247937.1"/>
    </source>
</evidence>
<proteinExistence type="predicted"/>
<dbReference type="Proteomes" id="UP000325434">
    <property type="component" value="Unassembled WGS sequence"/>
</dbReference>
<dbReference type="AlphaFoldDB" id="A0A5N6H1D8"/>
<gene>
    <name evidence="2" type="ORF">BDV35DRAFT_349336</name>
</gene>